<dbReference type="EnsemblPlants" id="AVESA.00010b.r2.7CG0703120.1">
    <property type="protein sequence ID" value="AVESA.00010b.r2.7CG0703120.1.CDS"/>
    <property type="gene ID" value="AVESA.00010b.r2.7CG0703120"/>
</dbReference>
<proteinExistence type="predicted"/>
<name>A0ACD6A994_AVESA</name>
<reference evidence="1" key="2">
    <citation type="submission" date="2025-09" db="UniProtKB">
        <authorList>
            <consortium name="EnsemblPlants"/>
        </authorList>
    </citation>
    <scope>IDENTIFICATION</scope>
</reference>
<evidence type="ECO:0000313" key="1">
    <source>
        <dbReference type="EnsemblPlants" id="AVESA.00010b.r2.7CG0703120.1.CDS"/>
    </source>
</evidence>
<dbReference type="Proteomes" id="UP001732700">
    <property type="component" value="Chromosome 7C"/>
</dbReference>
<protein>
    <submittedName>
        <fullName evidence="1">Uncharacterized protein</fullName>
    </submittedName>
</protein>
<organism evidence="1 2">
    <name type="scientific">Avena sativa</name>
    <name type="common">Oat</name>
    <dbReference type="NCBI Taxonomy" id="4498"/>
    <lineage>
        <taxon>Eukaryota</taxon>
        <taxon>Viridiplantae</taxon>
        <taxon>Streptophyta</taxon>
        <taxon>Embryophyta</taxon>
        <taxon>Tracheophyta</taxon>
        <taxon>Spermatophyta</taxon>
        <taxon>Magnoliopsida</taxon>
        <taxon>Liliopsida</taxon>
        <taxon>Poales</taxon>
        <taxon>Poaceae</taxon>
        <taxon>BOP clade</taxon>
        <taxon>Pooideae</taxon>
        <taxon>Poodae</taxon>
        <taxon>Poeae</taxon>
        <taxon>Poeae Chloroplast Group 1 (Aveneae type)</taxon>
        <taxon>Aveninae</taxon>
        <taxon>Avena</taxon>
    </lineage>
</organism>
<accession>A0ACD6A994</accession>
<keyword evidence="2" id="KW-1185">Reference proteome</keyword>
<evidence type="ECO:0000313" key="2">
    <source>
        <dbReference type="Proteomes" id="UP001732700"/>
    </source>
</evidence>
<reference evidence="1" key="1">
    <citation type="submission" date="2021-05" db="EMBL/GenBank/DDBJ databases">
        <authorList>
            <person name="Scholz U."/>
            <person name="Mascher M."/>
            <person name="Fiebig A."/>
        </authorList>
    </citation>
    <scope>NUCLEOTIDE SEQUENCE [LARGE SCALE GENOMIC DNA]</scope>
</reference>
<sequence>MAGKKAWFLLVSYLLLLVPWASAVHRSDFPQSFLFGTATSSHQIEGAYLEDNKSLSNWDVFTHVPGRINDESNADITDDHYHRYEGDIDLMHSLGVNAYRFSISWTRILPKGRHGRVNPAGIAFYNKLINSLLLKGIQPFDTLNHYDIPQELEDRYGAWLNAEIQYDFGYFADVCFNAFGDRVKYWSTFNEPRVASQKGYMVGTYPPGRCSQPFGSCADGNSDAEPYVVTHNIILSHATAVEIYREKYQSKQNGVIGIVVSTIWFEPFRDVPEDRLAVERALSFNAPWLLDPLVYGDYPPEMRHILGEILPSFSSEDRRKLSYKLDFIGINHYTTLYVQDCMFSECPQGLETQHALVALTGERDGVPIGPSTAMHMLYVVPRGIEKTITYIMKRYNNMPMIIAENGCPQRGENYTNVEAWLDDRDRIEYLDSYLTKVAESIRNGADVRGYFIWSLVDNFEWLYGYTLRFGLYHVNFKTQERTPKLSAQWYKEFLQNRDEAQYKSAFI</sequence>